<dbReference type="RefSeq" id="WP_115628173.1">
    <property type="nucleotide sequence ID" value="NZ_UIGI01000001.1"/>
</dbReference>
<accession>A0A381C6H6</accession>
<reference evidence="1 2" key="1">
    <citation type="submission" date="2018-06" db="EMBL/GenBank/DDBJ databases">
        <authorList>
            <consortium name="Pathogen Informatics"/>
            <person name="Doyle S."/>
        </authorList>
    </citation>
    <scope>NUCLEOTIDE SEQUENCE [LARGE SCALE GENOMIC DNA]</scope>
    <source>
        <strain evidence="1 2">NCTC12119</strain>
    </source>
</reference>
<dbReference type="Gene3D" id="1.10.3600.10">
    <property type="entry name" value="Putative bacterial toxin ydaT"/>
    <property type="match status" value="1"/>
</dbReference>
<dbReference type="InterPro" id="IPR037042">
    <property type="entry name" value="YdaT-like_sf"/>
</dbReference>
<gene>
    <name evidence="1" type="ORF">NCTC12119_01937</name>
</gene>
<sequence>MQTLTFQDDSKLNLVPMINRYQPKQHDEHEVIRDAVRSWAAAIDNQDVVSALIIEQWNASGGEGIDFPDDISRGRQKLFRYLDNKFNSEKYRENIQKLTPSILAVLPLEFRGRLVPADNIMMRLARLEKETSEAKVAVALDAPTHQKLKELSEGIVEMFRVDPALTGPLMEIVTSMLGVI</sequence>
<name>A0A381C6H6_9ENTR</name>
<proteinExistence type="predicted"/>
<dbReference type="Pfam" id="PF06254">
    <property type="entry name" value="YdaT_toxin"/>
    <property type="match status" value="1"/>
</dbReference>
<protein>
    <submittedName>
        <fullName evidence="1">Protein of uncharacterized function (DUF1019)</fullName>
    </submittedName>
</protein>
<dbReference type="EMBL" id="UIGI01000001">
    <property type="protein sequence ID" value="SUW63447.1"/>
    <property type="molecule type" value="Genomic_DNA"/>
</dbReference>
<evidence type="ECO:0000313" key="1">
    <source>
        <dbReference type="EMBL" id="SUW63447.1"/>
    </source>
</evidence>
<dbReference type="InterPro" id="IPR009364">
    <property type="entry name" value="YdaT-like"/>
</dbReference>
<dbReference type="Proteomes" id="UP000255528">
    <property type="component" value="Unassembled WGS sequence"/>
</dbReference>
<evidence type="ECO:0000313" key="2">
    <source>
        <dbReference type="Proteomes" id="UP000255528"/>
    </source>
</evidence>
<dbReference type="AlphaFoldDB" id="A0A381C6H6"/>
<organism evidence="1 2">
    <name type="scientific">Buttiauxella agrestis</name>
    <dbReference type="NCBI Taxonomy" id="82977"/>
    <lineage>
        <taxon>Bacteria</taxon>
        <taxon>Pseudomonadati</taxon>
        <taxon>Pseudomonadota</taxon>
        <taxon>Gammaproteobacteria</taxon>
        <taxon>Enterobacterales</taxon>
        <taxon>Enterobacteriaceae</taxon>
        <taxon>Buttiauxella</taxon>
    </lineage>
</organism>